<evidence type="ECO:0000313" key="3">
    <source>
        <dbReference type="EMBL" id="TGJ76711.1"/>
    </source>
</evidence>
<reference evidence="3 4" key="1">
    <citation type="submission" date="2019-04" db="EMBL/GenBank/DDBJ databases">
        <authorList>
            <person name="Poehlein A."/>
            <person name="Bengelsdorf F.R."/>
            <person name="Duerre P."/>
            <person name="Daniel R."/>
        </authorList>
    </citation>
    <scope>NUCLEOTIDE SEQUENCE [LARGE SCALE GENOMIC DNA]</scope>
    <source>
        <strain evidence="3 4">BS-1</strain>
    </source>
</reference>
<comment type="caution">
    <text evidence="3">The sequence shown here is derived from an EMBL/GenBank/DDBJ whole genome shotgun (WGS) entry which is preliminary data.</text>
</comment>
<proteinExistence type="inferred from homology"/>
<sequence length="260" mass="29457">MRNILIPIDGTERSMKAVDLVKSLYMPKDVNIVLLMVREDIASMFSAKEFDKIKKEMKSTLDAVSDQMPGFQVKKEVVIGRAGEGILDCANQNNIDIIVMTKSTKDGWSQMIGSVASYVVKYASCIVMIVPENGSYERLNRKLVRCKHMDDIVTLAGQASLKTSTCYLPVQAGICSYFITVLEGKMRLNHLAFNPDGNMWNLPPQNKQPDHYDLKKGEEKEIQVEILVCYDHLDQIKVVNPSMTEPLKFHYIARFENTEN</sequence>
<dbReference type="Gene3D" id="3.40.50.620">
    <property type="entry name" value="HUPs"/>
    <property type="match status" value="1"/>
</dbReference>
<dbReference type="CDD" id="cd00293">
    <property type="entry name" value="USP-like"/>
    <property type="match status" value="1"/>
</dbReference>
<dbReference type="InterPro" id="IPR006016">
    <property type="entry name" value="UspA"/>
</dbReference>
<evidence type="ECO:0000256" key="1">
    <source>
        <dbReference type="ARBA" id="ARBA00008791"/>
    </source>
</evidence>
<dbReference type="InterPro" id="IPR014729">
    <property type="entry name" value="Rossmann-like_a/b/a_fold"/>
</dbReference>
<dbReference type="RefSeq" id="WP_167875173.1">
    <property type="nucleotide sequence ID" value="NZ_JAJUFJ010000011.1"/>
</dbReference>
<dbReference type="AlphaFoldDB" id="A0A4Z0YBU0"/>
<gene>
    <name evidence="3" type="ORF">CAGA_12540</name>
</gene>
<comment type="similarity">
    <text evidence="1">Belongs to the universal stress protein A family.</text>
</comment>
<protein>
    <submittedName>
        <fullName evidence="3">Universal stress protein family protein</fullName>
    </submittedName>
</protein>
<dbReference type="SUPFAM" id="SSF52402">
    <property type="entry name" value="Adenine nucleotide alpha hydrolases-like"/>
    <property type="match status" value="1"/>
</dbReference>
<dbReference type="Proteomes" id="UP000297714">
    <property type="component" value="Unassembled WGS sequence"/>
</dbReference>
<keyword evidence="4" id="KW-1185">Reference proteome</keyword>
<evidence type="ECO:0000259" key="2">
    <source>
        <dbReference type="Pfam" id="PF00582"/>
    </source>
</evidence>
<feature type="domain" description="UspA" evidence="2">
    <location>
        <begin position="1"/>
        <end position="131"/>
    </location>
</feature>
<dbReference type="PRINTS" id="PR01438">
    <property type="entry name" value="UNVRSLSTRESS"/>
</dbReference>
<accession>A0A4Z0YBU0</accession>
<dbReference type="PANTHER" id="PTHR46268">
    <property type="entry name" value="STRESS RESPONSE PROTEIN NHAX"/>
    <property type="match status" value="1"/>
</dbReference>
<evidence type="ECO:0000313" key="4">
    <source>
        <dbReference type="Proteomes" id="UP000297714"/>
    </source>
</evidence>
<name>A0A4Z0YBU0_9FIRM</name>
<organism evidence="3 4">
    <name type="scientific">Caproiciproducens galactitolivorans</name>
    <dbReference type="NCBI Taxonomy" id="642589"/>
    <lineage>
        <taxon>Bacteria</taxon>
        <taxon>Bacillati</taxon>
        <taxon>Bacillota</taxon>
        <taxon>Clostridia</taxon>
        <taxon>Eubacteriales</taxon>
        <taxon>Acutalibacteraceae</taxon>
        <taxon>Caproiciproducens</taxon>
    </lineage>
</organism>
<dbReference type="EMBL" id="SRMQ01000004">
    <property type="protein sequence ID" value="TGJ76711.1"/>
    <property type="molecule type" value="Genomic_DNA"/>
</dbReference>
<dbReference type="Pfam" id="PF00582">
    <property type="entry name" value="Usp"/>
    <property type="match status" value="1"/>
</dbReference>
<dbReference type="InterPro" id="IPR006015">
    <property type="entry name" value="Universal_stress_UspA"/>
</dbReference>
<dbReference type="PANTHER" id="PTHR46268:SF6">
    <property type="entry name" value="UNIVERSAL STRESS PROTEIN UP12"/>
    <property type="match status" value="1"/>
</dbReference>